<accession>A0A9D2L0Q5</accession>
<comment type="caution">
    <text evidence="2">The sequence shown here is derived from an EMBL/GenBank/DDBJ whole genome shotgun (WGS) entry which is preliminary data.</text>
</comment>
<name>A0A9D2L0Q5_9FIRM</name>
<organism evidence="2 3">
    <name type="scientific">Candidatus Eisenbergiella merdipullorum</name>
    <dbReference type="NCBI Taxonomy" id="2838553"/>
    <lineage>
        <taxon>Bacteria</taxon>
        <taxon>Bacillati</taxon>
        <taxon>Bacillota</taxon>
        <taxon>Clostridia</taxon>
        <taxon>Lachnospirales</taxon>
        <taxon>Lachnospiraceae</taxon>
        <taxon>Eisenbergiella</taxon>
    </lineage>
</organism>
<evidence type="ECO:0000313" key="3">
    <source>
        <dbReference type="Proteomes" id="UP000886858"/>
    </source>
</evidence>
<reference evidence="2" key="1">
    <citation type="journal article" date="2021" name="PeerJ">
        <title>Extensive microbial diversity within the chicken gut microbiome revealed by metagenomics and culture.</title>
        <authorList>
            <person name="Gilroy R."/>
            <person name="Ravi A."/>
            <person name="Getino M."/>
            <person name="Pursley I."/>
            <person name="Horton D.L."/>
            <person name="Alikhan N.F."/>
            <person name="Baker D."/>
            <person name="Gharbi K."/>
            <person name="Hall N."/>
            <person name="Watson M."/>
            <person name="Adriaenssens E.M."/>
            <person name="Foster-Nyarko E."/>
            <person name="Jarju S."/>
            <person name="Secka A."/>
            <person name="Antonio M."/>
            <person name="Oren A."/>
            <person name="Chaudhuri R.R."/>
            <person name="La Ragione R."/>
            <person name="Hildebrand F."/>
            <person name="Pallen M.J."/>
        </authorList>
    </citation>
    <scope>NUCLEOTIDE SEQUENCE</scope>
    <source>
        <strain evidence="2">CHK179-7159</strain>
    </source>
</reference>
<dbReference type="GO" id="GO:0016787">
    <property type="term" value="F:hydrolase activity"/>
    <property type="evidence" value="ECO:0007669"/>
    <property type="project" value="UniProtKB-KW"/>
</dbReference>
<proteinExistence type="predicted"/>
<gene>
    <name evidence="2" type="ORF">H9717_11135</name>
</gene>
<dbReference type="SUPFAM" id="SSF52266">
    <property type="entry name" value="SGNH hydrolase"/>
    <property type="match status" value="1"/>
</dbReference>
<sequence length="315" mass="32290">MKKIWKTSLLSAALALTLSFGAAPLTSQAADVTPLPQAAAAPVTTAAGTTAAPANATAAPADTTAAAGIAAAVPAASLHGKKLSILGDSISTFTGTMPADYNIFYPESGDIPNAGQTWWGQLLANTGMVLCRNASSANTDVTGNSLALDGSAPGCSIRRIVDLRGTDGSSPDVIVIYMGINDFARSRTLGRFTAPSVQTEGEVMTFTDAYEMMLQKIKALYPAASVYCCTLLERCDANGNTGAPAVNSNGNTVADYNAQIKAIAAAYGASIIDFYNCGINYTNLDLFTVDGIHPTWIGAGVLGQCATQAVLSTAI</sequence>
<feature type="chain" id="PRO_5038833104" evidence="1">
    <location>
        <begin position="30"/>
        <end position="315"/>
    </location>
</feature>
<dbReference type="CDD" id="cd00229">
    <property type="entry name" value="SGNH_hydrolase"/>
    <property type="match status" value="1"/>
</dbReference>
<dbReference type="EMBL" id="DWYY01000121">
    <property type="protein sequence ID" value="HJA93644.1"/>
    <property type="molecule type" value="Genomic_DNA"/>
</dbReference>
<dbReference type="Proteomes" id="UP000886858">
    <property type="component" value="Unassembled WGS sequence"/>
</dbReference>
<feature type="signal peptide" evidence="1">
    <location>
        <begin position="1"/>
        <end position="29"/>
    </location>
</feature>
<dbReference type="InterPro" id="IPR032588">
    <property type="entry name" value="Lipase_GDSL_lke"/>
</dbReference>
<keyword evidence="2" id="KW-0378">Hydrolase</keyword>
<protein>
    <submittedName>
        <fullName evidence="2">SGNH/GDSL hydrolase family protein</fullName>
    </submittedName>
</protein>
<reference evidence="2" key="2">
    <citation type="submission" date="2021-04" db="EMBL/GenBank/DDBJ databases">
        <authorList>
            <person name="Gilroy R."/>
        </authorList>
    </citation>
    <scope>NUCLEOTIDE SEQUENCE</scope>
    <source>
        <strain evidence="2">CHK179-7159</strain>
    </source>
</reference>
<dbReference type="InterPro" id="IPR036514">
    <property type="entry name" value="SGNH_hydro_sf"/>
</dbReference>
<evidence type="ECO:0000313" key="2">
    <source>
        <dbReference type="EMBL" id="HJA93644.1"/>
    </source>
</evidence>
<dbReference type="Gene3D" id="3.40.50.1110">
    <property type="entry name" value="SGNH hydrolase"/>
    <property type="match status" value="1"/>
</dbReference>
<dbReference type="Pfam" id="PF16255">
    <property type="entry name" value="Lipase_GDSL_lke"/>
    <property type="match status" value="1"/>
</dbReference>
<keyword evidence="1" id="KW-0732">Signal</keyword>
<evidence type="ECO:0000256" key="1">
    <source>
        <dbReference type="SAM" id="SignalP"/>
    </source>
</evidence>
<dbReference type="AlphaFoldDB" id="A0A9D2L0Q5"/>